<dbReference type="InterPro" id="IPR016174">
    <property type="entry name" value="Di-haem_cyt_TM"/>
</dbReference>
<dbReference type="InterPro" id="IPR052168">
    <property type="entry name" value="Cytochrome_b561_oxidase"/>
</dbReference>
<reference evidence="15 16" key="1">
    <citation type="submission" date="2012-03" db="EMBL/GenBank/DDBJ databases">
        <title>The Genome Sequence of Bartonella tamiae Th239.</title>
        <authorList>
            <consortium name="The Broad Institute Genome Sequencing Platform"/>
            <consortium name="The Broad Institute Genome Sequencing Center for Infectious Disease"/>
            <person name="Feldgarden M."/>
            <person name="Kirby J."/>
            <person name="Kosoy M."/>
            <person name="Birtles R."/>
            <person name="Probert W.S."/>
            <person name="Chiaraviglio L."/>
            <person name="Young S.K."/>
            <person name="Zeng Q."/>
            <person name="Gargeya S."/>
            <person name="Fitzgerald M."/>
            <person name="Haas B."/>
            <person name="Abouelleil A."/>
            <person name="Alvarado L."/>
            <person name="Arachchi H.M."/>
            <person name="Berlin A."/>
            <person name="Chapman S.B."/>
            <person name="Gearin G."/>
            <person name="Goldberg J."/>
            <person name="Griggs A."/>
            <person name="Gujja S."/>
            <person name="Hansen M."/>
            <person name="Heiman D."/>
            <person name="Howarth C."/>
            <person name="Larimer J."/>
            <person name="Lui A."/>
            <person name="MacDonald P.J.P."/>
            <person name="McCowen C."/>
            <person name="Montmayeur A."/>
            <person name="Murphy C."/>
            <person name="Neiman D."/>
            <person name="Pearson M."/>
            <person name="Priest M."/>
            <person name="Roberts A."/>
            <person name="Saif S."/>
            <person name="Shea T."/>
            <person name="Sisk P."/>
            <person name="Stolte C."/>
            <person name="Sykes S."/>
            <person name="Wortman J."/>
            <person name="Nusbaum C."/>
            <person name="Birren B."/>
        </authorList>
    </citation>
    <scope>NUCLEOTIDE SEQUENCE [LARGE SCALE GENOMIC DNA]</scope>
    <source>
        <strain evidence="15 16">Th239</strain>
    </source>
</reference>
<dbReference type="EMBL" id="AIMB01000008">
    <property type="protein sequence ID" value="EJF89093.1"/>
    <property type="molecule type" value="Genomic_DNA"/>
</dbReference>
<dbReference type="GO" id="GO:0005886">
    <property type="term" value="C:plasma membrane"/>
    <property type="evidence" value="ECO:0007669"/>
    <property type="project" value="UniProtKB-SubCell"/>
</dbReference>
<dbReference type="HOGENOM" id="CLU_050495_0_0_5"/>
<evidence type="ECO:0000256" key="11">
    <source>
        <dbReference type="ARBA" id="ARBA00023136"/>
    </source>
</evidence>
<comment type="caution">
    <text evidence="15">The sequence shown here is derived from an EMBL/GenBank/DDBJ whole genome shotgun (WGS) entry which is preliminary data.</text>
</comment>
<keyword evidence="10" id="KW-0408">Iron</keyword>
<keyword evidence="7" id="KW-0479">Metal-binding</keyword>
<dbReference type="Gene3D" id="2.40.128.110">
    <property type="entry name" value="Lipid/polyisoprenoid-binding, YceI-like"/>
    <property type="match status" value="1"/>
</dbReference>
<dbReference type="PANTHER" id="PTHR30529:SF1">
    <property type="entry name" value="CYTOCHROME B561 HOMOLOG 2"/>
    <property type="match status" value="1"/>
</dbReference>
<dbReference type="AlphaFoldDB" id="J0ZL18"/>
<dbReference type="GO" id="GO:0020037">
    <property type="term" value="F:heme binding"/>
    <property type="evidence" value="ECO:0007669"/>
    <property type="project" value="TreeGrafter"/>
</dbReference>
<dbReference type="eggNOG" id="COG2353">
    <property type="taxonomic scope" value="Bacteria"/>
</dbReference>
<evidence type="ECO:0000256" key="10">
    <source>
        <dbReference type="ARBA" id="ARBA00023004"/>
    </source>
</evidence>
<gene>
    <name evidence="15" type="ORF">ME5_01644</name>
</gene>
<dbReference type="SMART" id="SM00867">
    <property type="entry name" value="YceI"/>
    <property type="match status" value="1"/>
</dbReference>
<organism evidence="15 16">
    <name type="scientific">Bartonella tamiae Th239</name>
    <dbReference type="NCBI Taxonomy" id="1094558"/>
    <lineage>
        <taxon>Bacteria</taxon>
        <taxon>Pseudomonadati</taxon>
        <taxon>Pseudomonadota</taxon>
        <taxon>Alphaproteobacteria</taxon>
        <taxon>Hyphomicrobiales</taxon>
        <taxon>Bartonellaceae</taxon>
        <taxon>Bartonella</taxon>
    </lineage>
</organism>
<evidence type="ECO:0000256" key="13">
    <source>
        <dbReference type="SAM" id="Phobius"/>
    </source>
</evidence>
<evidence type="ECO:0000256" key="5">
    <source>
        <dbReference type="ARBA" id="ARBA00022617"/>
    </source>
</evidence>
<dbReference type="InterPro" id="IPR011577">
    <property type="entry name" value="Cyt_b561_bac/Ni-Hgenase"/>
</dbReference>
<protein>
    <recommendedName>
        <fullName evidence="14">Lipid/polyisoprenoid-binding YceI-like domain-containing protein</fullName>
    </recommendedName>
</protein>
<feature type="transmembrane region" description="Helical" evidence="13">
    <location>
        <begin position="91"/>
        <end position="113"/>
    </location>
</feature>
<dbReference type="GO" id="GO:0046872">
    <property type="term" value="F:metal ion binding"/>
    <property type="evidence" value="ECO:0007669"/>
    <property type="project" value="UniProtKB-KW"/>
</dbReference>
<evidence type="ECO:0000256" key="1">
    <source>
        <dbReference type="ARBA" id="ARBA00001970"/>
    </source>
</evidence>
<feature type="domain" description="Lipid/polyisoprenoid-binding YceI-like" evidence="14">
    <location>
        <begin position="246"/>
        <end position="406"/>
    </location>
</feature>
<evidence type="ECO:0000256" key="12">
    <source>
        <dbReference type="ARBA" id="ARBA00037975"/>
    </source>
</evidence>
<dbReference type="GO" id="GO:0009055">
    <property type="term" value="F:electron transfer activity"/>
    <property type="evidence" value="ECO:0007669"/>
    <property type="project" value="InterPro"/>
</dbReference>
<feature type="transmembrane region" description="Helical" evidence="13">
    <location>
        <begin position="197"/>
        <end position="219"/>
    </location>
</feature>
<keyword evidence="8" id="KW-0249">Electron transport</keyword>
<dbReference type="Pfam" id="PF01292">
    <property type="entry name" value="Ni_hydr_CYTB"/>
    <property type="match status" value="1"/>
</dbReference>
<evidence type="ECO:0000256" key="9">
    <source>
        <dbReference type="ARBA" id="ARBA00022989"/>
    </source>
</evidence>
<evidence type="ECO:0000259" key="14">
    <source>
        <dbReference type="SMART" id="SM00867"/>
    </source>
</evidence>
<keyword evidence="3" id="KW-0813">Transport</keyword>
<feature type="transmembrane region" description="Helical" evidence="13">
    <location>
        <begin position="19"/>
        <end position="38"/>
    </location>
</feature>
<dbReference type="OrthoDB" id="1247465at2"/>
<dbReference type="Pfam" id="PF04264">
    <property type="entry name" value="YceI"/>
    <property type="match status" value="1"/>
</dbReference>
<dbReference type="Proteomes" id="UP000008952">
    <property type="component" value="Unassembled WGS sequence"/>
</dbReference>
<proteinExistence type="inferred from homology"/>
<keyword evidence="9 13" id="KW-1133">Transmembrane helix</keyword>
<evidence type="ECO:0000256" key="2">
    <source>
        <dbReference type="ARBA" id="ARBA00004651"/>
    </source>
</evidence>
<keyword evidence="16" id="KW-1185">Reference proteome</keyword>
<keyword evidence="11 13" id="KW-0472">Membrane</keyword>
<dbReference type="STRING" id="1094558.ME5_01644"/>
<comment type="similarity">
    <text evidence="12">Belongs to the cytochrome b561 family.</text>
</comment>
<dbReference type="eggNOG" id="COG3038">
    <property type="taxonomic scope" value="Bacteria"/>
</dbReference>
<keyword evidence="4" id="KW-1003">Cell membrane</keyword>
<accession>J0ZL18</accession>
<dbReference type="GO" id="GO:0022904">
    <property type="term" value="P:respiratory electron transport chain"/>
    <property type="evidence" value="ECO:0007669"/>
    <property type="project" value="InterPro"/>
</dbReference>
<evidence type="ECO:0000256" key="7">
    <source>
        <dbReference type="ARBA" id="ARBA00022723"/>
    </source>
</evidence>
<feature type="transmembrane region" description="Helical" evidence="13">
    <location>
        <begin position="157"/>
        <end position="176"/>
    </location>
</feature>
<dbReference type="PANTHER" id="PTHR30529">
    <property type="entry name" value="CYTOCHROME B561"/>
    <property type="match status" value="1"/>
</dbReference>
<evidence type="ECO:0000256" key="6">
    <source>
        <dbReference type="ARBA" id="ARBA00022692"/>
    </source>
</evidence>
<keyword evidence="5" id="KW-0349">Heme</keyword>
<comment type="subcellular location">
    <subcellularLocation>
        <location evidence="2">Cell membrane</location>
        <topology evidence="2">Multi-pass membrane protein</topology>
    </subcellularLocation>
</comment>
<dbReference type="SUPFAM" id="SSF101874">
    <property type="entry name" value="YceI-like"/>
    <property type="match status" value="1"/>
</dbReference>
<dbReference type="Gene3D" id="1.20.950.20">
    <property type="entry name" value="Transmembrane di-heme cytochromes, Chain C"/>
    <property type="match status" value="1"/>
</dbReference>
<dbReference type="PATRIC" id="fig|1094558.3.peg.1761"/>
<evidence type="ECO:0000256" key="8">
    <source>
        <dbReference type="ARBA" id="ARBA00022982"/>
    </source>
</evidence>
<sequence length="408" mass="44998">MSQSAQKTPLYGYNSGAMILHWVLALLIIVMLIMGFSMQHIPQIDDGIRFSMIQIHKTLGVLVLALTLARIAWRLMNKPPEHAPMSKIEELTANLVVVLFYILMLAVPLSGWIMVSVSPTAIPTLFFKISGLIWPNLPLDKNVITLAYMEKAHMVLAYSFVVLLGLHVGGALKHMIIDRVPEIQRIVPSKTLPRKAVTPKSVAVSWIIIIVFLGAGLGIGQLDLHKTASHSTPQNFIATKTSIKANWSVDHDNSSLTYGMDFSGKTENGNIGNWVANIAFDPDHLEQSRAEILIDSASISYNDSYVSGSMKDADGLDIAQFPQISVLLDQFVHQEDKHYQASGTIAIRGVEKPLTLDFTFEKTGEKAHVTGRTDLERLAFGIGQQSDSSGQWLGKIIHVQFDLQAHAQ</sequence>
<dbReference type="InterPro" id="IPR007372">
    <property type="entry name" value="Lipid/polyisoprenoid-bd_YceI"/>
</dbReference>
<dbReference type="SUPFAM" id="SSF81342">
    <property type="entry name" value="Transmembrane di-heme cytochromes"/>
    <property type="match status" value="1"/>
</dbReference>
<evidence type="ECO:0000313" key="16">
    <source>
        <dbReference type="Proteomes" id="UP000008952"/>
    </source>
</evidence>
<feature type="transmembrane region" description="Helical" evidence="13">
    <location>
        <begin position="59"/>
        <end position="76"/>
    </location>
</feature>
<comment type="cofactor">
    <cofactor evidence="1">
        <name>heme b</name>
        <dbReference type="ChEBI" id="CHEBI:60344"/>
    </cofactor>
</comment>
<evidence type="ECO:0000256" key="4">
    <source>
        <dbReference type="ARBA" id="ARBA00022475"/>
    </source>
</evidence>
<evidence type="ECO:0000313" key="15">
    <source>
        <dbReference type="EMBL" id="EJF89093.1"/>
    </source>
</evidence>
<dbReference type="InterPro" id="IPR036761">
    <property type="entry name" value="TTHA0802/YceI-like_sf"/>
</dbReference>
<name>J0ZL18_9HYPH</name>
<keyword evidence="6 13" id="KW-0812">Transmembrane</keyword>
<dbReference type="RefSeq" id="WP_008040192.1">
    <property type="nucleotide sequence ID" value="NZ_JH725147.1"/>
</dbReference>
<evidence type="ECO:0000256" key="3">
    <source>
        <dbReference type="ARBA" id="ARBA00022448"/>
    </source>
</evidence>